<protein>
    <submittedName>
        <fullName evidence="2">GNAT family N-acetyltransferase</fullName>
        <ecNumber evidence="2">2.3.-.-</ecNumber>
    </submittedName>
</protein>
<dbReference type="InterPro" id="IPR016181">
    <property type="entry name" value="Acyl_CoA_acyltransferase"/>
</dbReference>
<keyword evidence="3" id="KW-1185">Reference proteome</keyword>
<dbReference type="AlphaFoldDB" id="A0A5B9DE01"/>
<organism evidence="2 3">
    <name type="scientific">Promethearchaeum syntrophicum</name>
    <dbReference type="NCBI Taxonomy" id="2594042"/>
    <lineage>
        <taxon>Archaea</taxon>
        <taxon>Promethearchaeati</taxon>
        <taxon>Promethearchaeota</taxon>
        <taxon>Promethearchaeia</taxon>
        <taxon>Promethearchaeales</taxon>
        <taxon>Promethearchaeaceae</taxon>
        <taxon>Promethearchaeum</taxon>
    </lineage>
</organism>
<dbReference type="OrthoDB" id="134118at2157"/>
<proteinExistence type="predicted"/>
<name>A0A5B9DE01_9ARCH</name>
<gene>
    <name evidence="2" type="ORF">DSAG12_03053</name>
</gene>
<dbReference type="Gene3D" id="3.40.630.30">
    <property type="match status" value="1"/>
</dbReference>
<feature type="domain" description="N-acetyltransferase" evidence="1">
    <location>
        <begin position="3"/>
        <end position="151"/>
    </location>
</feature>
<dbReference type="Pfam" id="PF00583">
    <property type="entry name" value="Acetyltransf_1"/>
    <property type="match status" value="1"/>
</dbReference>
<dbReference type="Proteomes" id="UP000321408">
    <property type="component" value="Chromosome"/>
</dbReference>
<dbReference type="CDD" id="cd04301">
    <property type="entry name" value="NAT_SF"/>
    <property type="match status" value="1"/>
</dbReference>
<sequence length="297" mass="34166">MQLFFRELNLNDLPAVFDICKNIWKDENDISEDYLPKIIKSWILEEKRFTFGAFIDAEKSHLIALGSVKYISEEYAWMEGGRVAEEYQRKGIGKILTQYCINYAKNMKYKYIQYDTFTQNSGSVGLAKSLGYYQKDYMELLEGELSKISLDNFKSSPFIEVSPEEAFEFLEEIPNGPVTEISAGWSYKPFNLQQVSKIEGTWIRNDAALILKIGSEASLEGENPLTDEIWFIIYGNVSKATILLQKVLIQERNRKQDFNKLSIRVFCPKALSQPIQKLGFSYVEGKPSGVVLFEKKL</sequence>
<evidence type="ECO:0000259" key="1">
    <source>
        <dbReference type="PROSITE" id="PS51186"/>
    </source>
</evidence>
<keyword evidence="2" id="KW-0808">Transferase</keyword>
<dbReference type="KEGG" id="psyt:DSAG12_03053"/>
<keyword evidence="2" id="KW-0012">Acyltransferase</keyword>
<dbReference type="EC" id="2.3.-.-" evidence="2"/>
<dbReference type="RefSeq" id="WP_147664126.1">
    <property type="nucleotide sequence ID" value="NZ_CP042905.2"/>
</dbReference>
<reference evidence="2 3" key="1">
    <citation type="journal article" date="2020" name="Nature">
        <title>Isolation of an archaeon at the prokaryote-eukaryote interface.</title>
        <authorList>
            <person name="Imachi H."/>
            <person name="Nobu M.K."/>
            <person name="Nakahara N."/>
            <person name="Morono Y."/>
            <person name="Ogawara M."/>
            <person name="Takaki Y."/>
            <person name="Takano Y."/>
            <person name="Uematsu K."/>
            <person name="Ikuta T."/>
            <person name="Ito M."/>
            <person name="Matsui Y."/>
            <person name="Miyazaki M."/>
            <person name="Murata K."/>
            <person name="Saito Y."/>
            <person name="Sakai S."/>
            <person name="Song C."/>
            <person name="Tasumi E."/>
            <person name="Yamanaka Y."/>
            <person name="Yamaguchi T."/>
            <person name="Kamagata Y."/>
            <person name="Tamaki H."/>
            <person name="Takai K."/>
        </authorList>
    </citation>
    <scope>NUCLEOTIDE SEQUENCE [LARGE SCALE GENOMIC DNA]</scope>
    <source>
        <strain evidence="2 3">MK-D1</strain>
    </source>
</reference>
<dbReference type="GO" id="GO:0016747">
    <property type="term" value="F:acyltransferase activity, transferring groups other than amino-acyl groups"/>
    <property type="evidence" value="ECO:0007669"/>
    <property type="project" value="InterPro"/>
</dbReference>
<accession>A0A5B9DE01</accession>
<reference evidence="2 3" key="2">
    <citation type="journal article" date="2024" name="Int. J. Syst. Evol. Microbiol.">
        <title>Promethearchaeum syntrophicum gen. nov., sp. nov., an anaerobic, obligately syntrophic archaeon, the first isolate of the lineage 'Asgard' archaea, and proposal of the new archaeal phylum Promethearchaeota phyl. nov. and kingdom Promethearchaeati regn. nov.</title>
        <authorList>
            <person name="Imachi H."/>
            <person name="Nobu M.K."/>
            <person name="Kato S."/>
            <person name="Takaki Y."/>
            <person name="Miyazaki M."/>
            <person name="Miyata M."/>
            <person name="Ogawara M."/>
            <person name="Saito Y."/>
            <person name="Sakai S."/>
            <person name="Tahara Y.O."/>
            <person name="Takano Y."/>
            <person name="Tasumi E."/>
            <person name="Uematsu K."/>
            <person name="Yoshimura T."/>
            <person name="Itoh T."/>
            <person name="Ohkuma M."/>
            <person name="Takai K."/>
        </authorList>
    </citation>
    <scope>NUCLEOTIDE SEQUENCE [LARGE SCALE GENOMIC DNA]</scope>
    <source>
        <strain evidence="2 3">MK-D1</strain>
    </source>
</reference>
<evidence type="ECO:0000313" key="2">
    <source>
        <dbReference type="EMBL" id="QEE17221.1"/>
    </source>
</evidence>
<dbReference type="InterPro" id="IPR000182">
    <property type="entry name" value="GNAT_dom"/>
</dbReference>
<evidence type="ECO:0000313" key="3">
    <source>
        <dbReference type="Proteomes" id="UP000321408"/>
    </source>
</evidence>
<dbReference type="PROSITE" id="PS51186">
    <property type="entry name" value="GNAT"/>
    <property type="match status" value="1"/>
</dbReference>
<dbReference type="SUPFAM" id="SSF55729">
    <property type="entry name" value="Acyl-CoA N-acyltransferases (Nat)"/>
    <property type="match status" value="1"/>
</dbReference>
<dbReference type="GeneID" id="41331025"/>
<dbReference type="EMBL" id="CP042905">
    <property type="protein sequence ID" value="QEE17221.1"/>
    <property type="molecule type" value="Genomic_DNA"/>
</dbReference>